<gene>
    <name evidence="21" type="primary">rfwd3</name>
</gene>
<keyword evidence="14" id="KW-0862">Zinc</keyword>
<evidence type="ECO:0000256" key="12">
    <source>
        <dbReference type="ARBA" id="ARBA00022771"/>
    </source>
</evidence>
<evidence type="ECO:0000256" key="7">
    <source>
        <dbReference type="ARBA" id="ARBA00022574"/>
    </source>
</evidence>
<evidence type="ECO:0000256" key="3">
    <source>
        <dbReference type="ARBA" id="ARBA00004496"/>
    </source>
</evidence>
<dbReference type="InterPro" id="IPR013083">
    <property type="entry name" value="Znf_RING/FYVE/PHD"/>
</dbReference>
<evidence type="ECO:0000313" key="21">
    <source>
        <dbReference type="RefSeq" id="XP_031420147.1"/>
    </source>
</evidence>
<feature type="region of interest" description="Disordered" evidence="18">
    <location>
        <begin position="41"/>
        <end position="201"/>
    </location>
</feature>
<evidence type="ECO:0000256" key="4">
    <source>
        <dbReference type="ARBA" id="ARBA00004906"/>
    </source>
</evidence>
<evidence type="ECO:0000256" key="15">
    <source>
        <dbReference type="ARBA" id="ARBA00023204"/>
    </source>
</evidence>
<dbReference type="Pfam" id="PF13639">
    <property type="entry name" value="zf-RING_2"/>
    <property type="match status" value="1"/>
</dbReference>
<keyword evidence="15" id="KW-0234">DNA repair</keyword>
<dbReference type="PROSITE" id="PS50089">
    <property type="entry name" value="ZF_RING_2"/>
    <property type="match status" value="1"/>
</dbReference>
<evidence type="ECO:0000259" key="19">
    <source>
        <dbReference type="PROSITE" id="PS50089"/>
    </source>
</evidence>
<dbReference type="OrthoDB" id="5600418at2759"/>
<keyword evidence="12 17" id="KW-0863">Zinc-finger</keyword>
<dbReference type="SUPFAM" id="SSF50978">
    <property type="entry name" value="WD40 repeat-like"/>
    <property type="match status" value="1"/>
</dbReference>
<dbReference type="CDD" id="cd16450">
    <property type="entry name" value="mRING-C3HGC3_RFWD3"/>
    <property type="match status" value="1"/>
</dbReference>
<evidence type="ECO:0000256" key="8">
    <source>
        <dbReference type="ARBA" id="ARBA00022679"/>
    </source>
</evidence>
<dbReference type="SMART" id="SM00320">
    <property type="entry name" value="WD40"/>
    <property type="match status" value="2"/>
</dbReference>
<keyword evidence="8" id="KW-0808">Transferase</keyword>
<evidence type="ECO:0000256" key="18">
    <source>
        <dbReference type="SAM" id="MobiDB-lite"/>
    </source>
</evidence>
<reference evidence="21" key="1">
    <citation type="submission" date="2025-08" db="UniProtKB">
        <authorList>
            <consortium name="RefSeq"/>
        </authorList>
    </citation>
    <scope>IDENTIFICATION</scope>
</reference>
<dbReference type="GO" id="GO:0036297">
    <property type="term" value="P:interstrand cross-link repair"/>
    <property type="evidence" value="ECO:0007669"/>
    <property type="project" value="InterPro"/>
</dbReference>
<evidence type="ECO:0000256" key="10">
    <source>
        <dbReference type="ARBA" id="ARBA00022737"/>
    </source>
</evidence>
<evidence type="ECO:0000256" key="6">
    <source>
        <dbReference type="ARBA" id="ARBA00022490"/>
    </source>
</evidence>
<name>A0A6P8FAE1_CLUHA</name>
<dbReference type="InterPro" id="IPR037381">
    <property type="entry name" value="RFWD3"/>
</dbReference>
<dbReference type="GO" id="GO:0005737">
    <property type="term" value="C:cytoplasm"/>
    <property type="evidence" value="ECO:0007669"/>
    <property type="project" value="UniProtKB-SubCell"/>
</dbReference>
<dbReference type="InterPro" id="IPR056527">
    <property type="entry name" value="WD40_RFWD3"/>
</dbReference>
<dbReference type="CTD" id="55159"/>
<dbReference type="PANTHER" id="PTHR16047:SF7">
    <property type="entry name" value="E3 UBIQUITIN-PROTEIN LIGASE RFWD3"/>
    <property type="match status" value="1"/>
</dbReference>
<keyword evidence="20" id="KW-1185">Reference proteome</keyword>
<evidence type="ECO:0000256" key="11">
    <source>
        <dbReference type="ARBA" id="ARBA00022763"/>
    </source>
</evidence>
<keyword evidence="16" id="KW-0539">Nucleus</keyword>
<keyword evidence="7" id="KW-0853">WD repeat</keyword>
<dbReference type="InterPro" id="IPR001841">
    <property type="entry name" value="Znf_RING"/>
</dbReference>
<protein>
    <recommendedName>
        <fullName evidence="5">RING-type E3 ubiquitin transferase</fullName>
        <ecNumber evidence="5">2.3.2.27</ecNumber>
    </recommendedName>
</protein>
<sequence length="783" mass="85331">MDEAMDVDIHLGGYVNASASWYSQRALGTTQGFHSPVIIEDSGSSTEVEEEEEEPRDRTAPLSTAASQLPGSWLLNRRGEAGPQRPTLTLRRRRMARRLLSNPQLAPSHRGPLDTLLRAPAASDPGQHPETTEEVSDSEEEQQEGAAATAAPGPPPEQHRHPLVPPEQHRHPLVPPEHHRPPLVPPEHHRHSRLSNTQLALSHRSQLDTLLRQGILWDPLAPPEHHRHPPVPPGPQADPGALQSSSHSSATQSATLQGVTLSEPVAEAPADPLEATAQQMAAECVPAPALPPAALPCPPAEPKDEEGEGESCPICFEPWTTSGDHRLAALRCGHLFGYTCIDRWLRGEGSKCPQCNKKSKRTDIVLLYARKIRAVDNTEQETLKRSLEQEHALRRKAELECAQCRLNLQVSNEECSKLRKELQNLRKMKAQFGLSSSQSQSSSLHSNGHYVYSTGVMVSQAGGCRVMAFCEPLGCVLASQPSAHSSLVPGFGVKKISTATMKACQYIPMHIKPIRGLAFSRQQDSLLLSGSLDNTLKLTSLLTNTVVQTYNTGVPVWSCCWCHDNHNYVYAGLTNGSVRVYDMRDTSTHVHELLPLGTRCPVASLTYLPRAASSAFPMGGLLAGSLAGGCFWELQEGTAHQPHALPLEAGSCTDIQLEPTSRHCLVTYRPGRSNPSLRCVLMEMNRTAEACSCSPVQTFTAGGSSKMLTKNSIFKNPTKDNSMLVCAGDEASQSTMVWDAGSGALLQKLPSDLPVLDICPFQVNQGHYLASLTEKMVKIYKWE</sequence>
<evidence type="ECO:0000256" key="9">
    <source>
        <dbReference type="ARBA" id="ARBA00022723"/>
    </source>
</evidence>
<feature type="compositionally biased region" description="Low complexity" evidence="18">
    <location>
        <begin position="237"/>
        <end position="257"/>
    </location>
</feature>
<dbReference type="InterPro" id="IPR001680">
    <property type="entry name" value="WD40_rpt"/>
</dbReference>
<accession>A0A6P8FAE1</accession>
<dbReference type="SUPFAM" id="SSF57850">
    <property type="entry name" value="RING/U-box"/>
    <property type="match status" value="1"/>
</dbReference>
<proteinExistence type="predicted"/>
<dbReference type="InterPro" id="IPR036322">
    <property type="entry name" value="WD40_repeat_dom_sf"/>
</dbReference>
<dbReference type="GeneID" id="105898049"/>
<evidence type="ECO:0000256" key="2">
    <source>
        <dbReference type="ARBA" id="ARBA00004322"/>
    </source>
</evidence>
<comment type="pathway">
    <text evidence="4">Protein modification; protein ubiquitination.</text>
</comment>
<dbReference type="GO" id="GO:0016605">
    <property type="term" value="C:PML body"/>
    <property type="evidence" value="ECO:0007669"/>
    <property type="project" value="UniProtKB-SubCell"/>
</dbReference>
<dbReference type="SMART" id="SM00184">
    <property type="entry name" value="RING"/>
    <property type="match status" value="1"/>
</dbReference>
<dbReference type="Pfam" id="PF23419">
    <property type="entry name" value="WD40_RFWD3"/>
    <property type="match status" value="1"/>
</dbReference>
<feature type="region of interest" description="Disordered" evidence="18">
    <location>
        <begin position="219"/>
        <end position="257"/>
    </location>
</feature>
<keyword evidence="10" id="KW-0677">Repeat</keyword>
<evidence type="ECO:0000256" key="5">
    <source>
        <dbReference type="ARBA" id="ARBA00012483"/>
    </source>
</evidence>
<dbReference type="Gene3D" id="2.130.10.10">
    <property type="entry name" value="YVTN repeat-like/Quinoprotein amine dehydrogenase"/>
    <property type="match status" value="1"/>
</dbReference>
<dbReference type="GO" id="GO:0008270">
    <property type="term" value="F:zinc ion binding"/>
    <property type="evidence" value="ECO:0007669"/>
    <property type="project" value="UniProtKB-KW"/>
</dbReference>
<comment type="subcellular location">
    <subcellularLocation>
        <location evidence="3">Cytoplasm</location>
    </subcellularLocation>
    <subcellularLocation>
        <location evidence="2">Nucleus</location>
        <location evidence="2">PML body</location>
    </subcellularLocation>
</comment>
<organism evidence="20 21">
    <name type="scientific">Clupea harengus</name>
    <name type="common">Atlantic herring</name>
    <dbReference type="NCBI Taxonomy" id="7950"/>
    <lineage>
        <taxon>Eukaryota</taxon>
        <taxon>Metazoa</taxon>
        <taxon>Chordata</taxon>
        <taxon>Craniata</taxon>
        <taxon>Vertebrata</taxon>
        <taxon>Euteleostomi</taxon>
        <taxon>Actinopterygii</taxon>
        <taxon>Neopterygii</taxon>
        <taxon>Teleostei</taxon>
        <taxon>Clupei</taxon>
        <taxon>Clupeiformes</taxon>
        <taxon>Clupeoidei</taxon>
        <taxon>Clupeidae</taxon>
        <taxon>Clupea</taxon>
    </lineage>
</organism>
<feature type="compositionally biased region" description="Polar residues" evidence="18">
    <location>
        <begin position="61"/>
        <end position="70"/>
    </location>
</feature>
<dbReference type="GO" id="GO:0061630">
    <property type="term" value="F:ubiquitin protein ligase activity"/>
    <property type="evidence" value="ECO:0007669"/>
    <property type="project" value="UniProtKB-EC"/>
</dbReference>
<keyword evidence="11" id="KW-0227">DNA damage</keyword>
<dbReference type="RefSeq" id="XP_031420147.1">
    <property type="nucleotide sequence ID" value="XM_031564287.2"/>
</dbReference>
<feature type="compositionally biased region" description="Acidic residues" evidence="18">
    <location>
        <begin position="132"/>
        <end position="143"/>
    </location>
</feature>
<dbReference type="Proteomes" id="UP000515152">
    <property type="component" value="Chromosome 3"/>
</dbReference>
<evidence type="ECO:0000256" key="16">
    <source>
        <dbReference type="ARBA" id="ARBA00023242"/>
    </source>
</evidence>
<evidence type="ECO:0000256" key="13">
    <source>
        <dbReference type="ARBA" id="ARBA00022786"/>
    </source>
</evidence>
<keyword evidence="6" id="KW-0963">Cytoplasm</keyword>
<dbReference type="GO" id="GO:0016567">
    <property type="term" value="P:protein ubiquitination"/>
    <property type="evidence" value="ECO:0007669"/>
    <property type="project" value="InterPro"/>
</dbReference>
<keyword evidence="13" id="KW-0833">Ubl conjugation pathway</keyword>
<evidence type="ECO:0000256" key="17">
    <source>
        <dbReference type="PROSITE-ProRule" id="PRU00175"/>
    </source>
</evidence>
<dbReference type="InterPro" id="IPR015943">
    <property type="entry name" value="WD40/YVTN_repeat-like_dom_sf"/>
</dbReference>
<dbReference type="AlphaFoldDB" id="A0A6P8FAE1"/>
<dbReference type="EC" id="2.3.2.27" evidence="5"/>
<dbReference type="Gene3D" id="3.30.40.10">
    <property type="entry name" value="Zinc/RING finger domain, C3HC4 (zinc finger)"/>
    <property type="match status" value="1"/>
</dbReference>
<comment type="catalytic activity">
    <reaction evidence="1">
        <text>S-ubiquitinyl-[E2 ubiquitin-conjugating enzyme]-L-cysteine + [acceptor protein]-L-lysine = [E2 ubiquitin-conjugating enzyme]-L-cysteine + N(6)-ubiquitinyl-[acceptor protein]-L-lysine.</text>
        <dbReference type="EC" id="2.3.2.27"/>
    </reaction>
</comment>
<evidence type="ECO:0000313" key="20">
    <source>
        <dbReference type="Proteomes" id="UP000515152"/>
    </source>
</evidence>
<evidence type="ECO:0000256" key="14">
    <source>
        <dbReference type="ARBA" id="ARBA00022833"/>
    </source>
</evidence>
<feature type="domain" description="RING-type" evidence="19">
    <location>
        <begin position="312"/>
        <end position="356"/>
    </location>
</feature>
<keyword evidence="9" id="KW-0479">Metal-binding</keyword>
<evidence type="ECO:0000256" key="1">
    <source>
        <dbReference type="ARBA" id="ARBA00000900"/>
    </source>
</evidence>
<dbReference type="PANTHER" id="PTHR16047">
    <property type="entry name" value="RFWD3 PROTEIN"/>
    <property type="match status" value="1"/>
</dbReference>